<dbReference type="RefSeq" id="WP_007321665.1">
    <property type="nucleotide sequence ID" value="NZ_BAEE01000043.1"/>
</dbReference>
<gene>
    <name evidence="4" type="ORF">GOARA_043_00650</name>
</gene>
<organism evidence="4 5">
    <name type="scientific">Gordonia araii NBRC 100433</name>
    <dbReference type="NCBI Taxonomy" id="1073574"/>
    <lineage>
        <taxon>Bacteria</taxon>
        <taxon>Bacillati</taxon>
        <taxon>Actinomycetota</taxon>
        <taxon>Actinomycetes</taxon>
        <taxon>Mycobacteriales</taxon>
        <taxon>Gordoniaceae</taxon>
        <taxon>Gordonia</taxon>
    </lineage>
</organism>
<proteinExistence type="predicted"/>
<name>G7H129_9ACTN</name>
<evidence type="ECO:0000256" key="1">
    <source>
        <dbReference type="ARBA" id="ARBA00023125"/>
    </source>
</evidence>
<dbReference type="Pfam" id="PF00436">
    <property type="entry name" value="SSB"/>
    <property type="match status" value="1"/>
</dbReference>
<dbReference type="InterPro" id="IPR000424">
    <property type="entry name" value="Primosome_PriB/ssb"/>
</dbReference>
<evidence type="ECO:0000256" key="3">
    <source>
        <dbReference type="RuleBase" id="RU000524"/>
    </source>
</evidence>
<dbReference type="NCBIfam" id="TIGR00621">
    <property type="entry name" value="ssb"/>
    <property type="match status" value="1"/>
</dbReference>
<keyword evidence="1 2" id="KW-0238">DNA-binding</keyword>
<accession>G7H129</accession>
<dbReference type="CDD" id="cd04496">
    <property type="entry name" value="SSB_OBF"/>
    <property type="match status" value="1"/>
</dbReference>
<dbReference type="GO" id="GO:0003697">
    <property type="term" value="F:single-stranded DNA binding"/>
    <property type="evidence" value="ECO:0007669"/>
    <property type="project" value="InterPro"/>
</dbReference>
<dbReference type="STRING" id="1073574.GOARA_043_00650"/>
<evidence type="ECO:0000256" key="2">
    <source>
        <dbReference type="PROSITE-ProRule" id="PRU00252"/>
    </source>
</evidence>
<protein>
    <recommendedName>
        <fullName evidence="3">Single-stranded DNA-binding protein</fullName>
    </recommendedName>
</protein>
<evidence type="ECO:0000313" key="4">
    <source>
        <dbReference type="EMBL" id="GAB09590.1"/>
    </source>
</evidence>
<dbReference type="Gene3D" id="2.40.50.140">
    <property type="entry name" value="Nucleic acid-binding proteins"/>
    <property type="match status" value="1"/>
</dbReference>
<keyword evidence="5" id="KW-1185">Reference proteome</keyword>
<dbReference type="OrthoDB" id="9809878at2"/>
<evidence type="ECO:0000313" key="5">
    <source>
        <dbReference type="Proteomes" id="UP000035088"/>
    </source>
</evidence>
<dbReference type="SUPFAM" id="SSF50249">
    <property type="entry name" value="Nucleic acid-binding proteins"/>
    <property type="match status" value="1"/>
</dbReference>
<dbReference type="PROSITE" id="PS50935">
    <property type="entry name" value="SSB"/>
    <property type="match status" value="1"/>
</dbReference>
<sequence length="157" mass="16348">MFETPMTVVGNVISEPKVRVTSAGEVVSFRMASNSRRRDPDTGEWVNDKTLYLSVSCWRKLASGVAASLEKGRPIVAHGTVRTSEYVTGEGEHRSTLEMTATSVGLDLSRCIVKVVGFPNGGAAPVVEVVDPESPSSDGAAPAEVVAAVAGSEAGAD</sequence>
<dbReference type="InterPro" id="IPR012340">
    <property type="entry name" value="NA-bd_OB-fold"/>
</dbReference>
<dbReference type="Proteomes" id="UP000035088">
    <property type="component" value="Unassembled WGS sequence"/>
</dbReference>
<dbReference type="GO" id="GO:0006260">
    <property type="term" value="P:DNA replication"/>
    <property type="evidence" value="ECO:0007669"/>
    <property type="project" value="InterPro"/>
</dbReference>
<reference evidence="4 5" key="1">
    <citation type="submission" date="2011-11" db="EMBL/GenBank/DDBJ databases">
        <title>Whole genome shotgun sequence of Gordonia araii NBRC 100433.</title>
        <authorList>
            <person name="Yoshida Y."/>
            <person name="Hosoyama A."/>
            <person name="Tsuchikane K."/>
            <person name="Katsumata H."/>
            <person name="Yamazaki S."/>
            <person name="Fujita N."/>
        </authorList>
    </citation>
    <scope>NUCLEOTIDE SEQUENCE [LARGE SCALE GENOMIC DNA]</scope>
    <source>
        <strain evidence="4 5">NBRC 100433</strain>
    </source>
</reference>
<dbReference type="EMBL" id="BAEE01000043">
    <property type="protein sequence ID" value="GAB09590.1"/>
    <property type="molecule type" value="Genomic_DNA"/>
</dbReference>
<dbReference type="AlphaFoldDB" id="G7H129"/>
<comment type="caution">
    <text evidence="4">The sequence shown here is derived from an EMBL/GenBank/DDBJ whole genome shotgun (WGS) entry which is preliminary data.</text>
</comment>
<dbReference type="InterPro" id="IPR011344">
    <property type="entry name" value="ssDNA-bd"/>
</dbReference>